<name>A0ABS6UKR1_9PSEU</name>
<reference evidence="9 10" key="1">
    <citation type="submission" date="2020-11" db="EMBL/GenBank/DDBJ databases">
        <title>Pseudonocardia abyssalis sp. nov. and Pseudonocardia oceani sp. nov., description and phylogenomic analysis of two novel actinomycetes isolated from the deep Southern Ocean.</title>
        <authorList>
            <person name="Parra J."/>
        </authorList>
    </citation>
    <scope>NUCLEOTIDE SEQUENCE [LARGE SCALE GENOMIC DNA]</scope>
    <source>
        <strain evidence="10">KRD185</strain>
    </source>
</reference>
<dbReference type="EMBL" id="JADQDF010000002">
    <property type="protein sequence ID" value="MBW0132521.1"/>
    <property type="molecule type" value="Genomic_DNA"/>
</dbReference>
<dbReference type="InterPro" id="IPR020578">
    <property type="entry name" value="Aminotrans_V_PyrdxlP_BS"/>
</dbReference>
<evidence type="ECO:0000256" key="6">
    <source>
        <dbReference type="ARBA" id="ARBA00023014"/>
    </source>
</evidence>
<dbReference type="RefSeq" id="WP_218596979.1">
    <property type="nucleotide sequence ID" value="NZ_JADQDF010000002.1"/>
</dbReference>
<gene>
    <name evidence="9" type="ORF">I4I82_33280</name>
</gene>
<evidence type="ECO:0000256" key="5">
    <source>
        <dbReference type="ARBA" id="ARBA00023004"/>
    </source>
</evidence>
<keyword evidence="4" id="KW-0663">Pyridoxal phosphate</keyword>
<dbReference type="PIRSF" id="PIRSF005572">
    <property type="entry name" value="NifS"/>
    <property type="match status" value="1"/>
</dbReference>
<dbReference type="PANTHER" id="PTHR11601">
    <property type="entry name" value="CYSTEINE DESULFURYLASE FAMILY MEMBER"/>
    <property type="match status" value="1"/>
</dbReference>
<keyword evidence="2" id="KW-0808">Transferase</keyword>
<dbReference type="Pfam" id="PF00266">
    <property type="entry name" value="Aminotran_5"/>
    <property type="match status" value="1"/>
</dbReference>
<comment type="similarity">
    <text evidence="7">Belongs to the class-V pyridoxal-phosphate-dependent aminotransferase family.</text>
</comment>
<dbReference type="InterPro" id="IPR016454">
    <property type="entry name" value="Cysteine_dSase"/>
</dbReference>
<keyword evidence="5" id="KW-0408">Iron</keyword>
<evidence type="ECO:0000256" key="3">
    <source>
        <dbReference type="ARBA" id="ARBA00022723"/>
    </source>
</evidence>
<organism evidence="9 10">
    <name type="scientific">Pseudonocardia oceani</name>
    <dbReference type="NCBI Taxonomy" id="2792013"/>
    <lineage>
        <taxon>Bacteria</taxon>
        <taxon>Bacillati</taxon>
        <taxon>Actinomycetota</taxon>
        <taxon>Actinomycetes</taxon>
        <taxon>Pseudonocardiales</taxon>
        <taxon>Pseudonocardiaceae</taxon>
        <taxon>Pseudonocardia</taxon>
    </lineage>
</organism>
<keyword evidence="10" id="KW-1185">Reference proteome</keyword>
<evidence type="ECO:0000256" key="7">
    <source>
        <dbReference type="RuleBase" id="RU004075"/>
    </source>
</evidence>
<evidence type="ECO:0000256" key="4">
    <source>
        <dbReference type="ARBA" id="ARBA00022898"/>
    </source>
</evidence>
<dbReference type="GO" id="GO:0008483">
    <property type="term" value="F:transaminase activity"/>
    <property type="evidence" value="ECO:0007669"/>
    <property type="project" value="UniProtKB-KW"/>
</dbReference>
<keyword evidence="3" id="KW-0479">Metal-binding</keyword>
<evidence type="ECO:0000256" key="2">
    <source>
        <dbReference type="ARBA" id="ARBA00022679"/>
    </source>
</evidence>
<keyword evidence="6" id="KW-0411">Iron-sulfur</keyword>
<evidence type="ECO:0000313" key="9">
    <source>
        <dbReference type="EMBL" id="MBW0132521.1"/>
    </source>
</evidence>
<feature type="domain" description="Aminotransferase class V" evidence="8">
    <location>
        <begin position="9"/>
        <end position="360"/>
    </location>
</feature>
<comment type="cofactor">
    <cofactor evidence="1">
        <name>pyridoxal 5'-phosphate</name>
        <dbReference type="ChEBI" id="CHEBI:597326"/>
    </cofactor>
</comment>
<accession>A0ABS6UKR1</accession>
<evidence type="ECO:0000313" key="10">
    <source>
        <dbReference type="Proteomes" id="UP000694300"/>
    </source>
</evidence>
<proteinExistence type="inferred from homology"/>
<keyword evidence="9" id="KW-0032">Aminotransferase</keyword>
<dbReference type="InterPro" id="IPR000192">
    <property type="entry name" value="Aminotrans_V_dom"/>
</dbReference>
<dbReference type="Proteomes" id="UP000694300">
    <property type="component" value="Unassembled WGS sequence"/>
</dbReference>
<evidence type="ECO:0000256" key="1">
    <source>
        <dbReference type="ARBA" id="ARBA00001933"/>
    </source>
</evidence>
<sequence length="381" mass="40120">MGSVGSTAYYDCAATTPVDDRVAAEVLRLMTADFGNAGSRTHEVGAAAQAAVTAARTEVARAVGARADEVVFTSGATEADNIAVLGLAAEGERTDRRHVVVTAIEHKAVLEPAQELARRGFDVTVVAPHPDGAVRADDLLDAVRPDTLLVSLMHANNETGVIQPVAEVAAGLAGHEAWLHVDAAQTFGKLDEQLCDRRIDLISVSGHKVFAPQGVGALIARRRGYARVPLQPLTYGGGQERGLRAGTVPMPLVAGLGLAVRFAREERALRVKECLRVRDEVLHGLAPLDPVVNGAASNVLPHVLNLSLPGIDGEAVMVAWRGLLAVSNGSACTSASYSPSHVLTAMGLTTDRIRGALRLSWSHTAPDVDWPEAVRRAQGLR</sequence>
<dbReference type="PROSITE" id="PS00595">
    <property type="entry name" value="AA_TRANSFER_CLASS_5"/>
    <property type="match status" value="1"/>
</dbReference>
<evidence type="ECO:0000259" key="8">
    <source>
        <dbReference type="Pfam" id="PF00266"/>
    </source>
</evidence>
<protein>
    <submittedName>
        <fullName evidence="9">Aminotransferase class V-fold PLP-dependent enzyme</fullName>
    </submittedName>
</protein>
<dbReference type="PANTHER" id="PTHR11601:SF34">
    <property type="entry name" value="CYSTEINE DESULFURASE"/>
    <property type="match status" value="1"/>
</dbReference>
<comment type="caution">
    <text evidence="9">The sequence shown here is derived from an EMBL/GenBank/DDBJ whole genome shotgun (WGS) entry which is preliminary data.</text>
</comment>